<dbReference type="OrthoDB" id="9780932at2"/>
<gene>
    <name evidence="3" type="ORF">SAMN04487752_1974</name>
</gene>
<dbReference type="InterPro" id="IPR029058">
    <property type="entry name" value="AB_hydrolase_fold"/>
</dbReference>
<sequence length="268" mass="29952">MTINVDFYKRHNLNIIGSGKKIILFIHGFASSQQTWQWITPAFERTHTLILVDLVGSGNSDLQAYKEERYSSLMGHADDLIALCDALELQEITIFGHSVGGTIGLLLAKKRPDLVQQVIMIGASPRYLNDLPSYHGGFEREDVAQILEMMELNYVGWASHLSSVALPASEGESQTKYVEASFLSSNPKVTYQFLEMTLLVDYRDILKEVTTDTVIIQCSDDSFVPIEVAEYMVNEIKGSTLHILSSKGHYPHVSNPEETVKAIKLSLK</sequence>
<keyword evidence="4" id="KW-1185">Reference proteome</keyword>
<dbReference type="Pfam" id="PF00561">
    <property type="entry name" value="Abhydrolase_1"/>
    <property type="match status" value="1"/>
</dbReference>
<evidence type="ECO:0000313" key="4">
    <source>
        <dbReference type="Proteomes" id="UP000199481"/>
    </source>
</evidence>
<dbReference type="SUPFAM" id="SSF53474">
    <property type="entry name" value="alpha/beta-Hydrolases"/>
    <property type="match status" value="1"/>
</dbReference>
<dbReference type="InterPro" id="IPR000073">
    <property type="entry name" value="AB_hydrolase_1"/>
</dbReference>
<dbReference type="Proteomes" id="UP000199481">
    <property type="component" value="Unassembled WGS sequence"/>
</dbReference>
<protein>
    <submittedName>
        <fullName evidence="3">Pimeloyl-ACP methyl ester carboxylesterase</fullName>
    </submittedName>
</protein>
<name>A0A1H1A9E9_9LACT</name>
<comment type="similarity">
    <text evidence="1">Belongs to the AB hydrolase superfamily.</text>
</comment>
<proteinExistence type="inferred from homology"/>
<evidence type="ECO:0000259" key="2">
    <source>
        <dbReference type="Pfam" id="PF00561"/>
    </source>
</evidence>
<dbReference type="AlphaFoldDB" id="A0A1H1A9E9"/>
<dbReference type="EMBL" id="FNJW01000008">
    <property type="protein sequence ID" value="SDQ36355.1"/>
    <property type="molecule type" value="Genomic_DNA"/>
</dbReference>
<reference evidence="4" key="1">
    <citation type="submission" date="2016-10" db="EMBL/GenBank/DDBJ databases">
        <authorList>
            <person name="Varghese N."/>
            <person name="Submissions S."/>
        </authorList>
    </citation>
    <scope>NUCLEOTIDE SEQUENCE [LARGE SCALE GENOMIC DNA]</scope>
    <source>
        <strain evidence="4">MPL-11</strain>
    </source>
</reference>
<organism evidence="3 4">
    <name type="scientific">Carnobacterium viridans</name>
    <dbReference type="NCBI Taxonomy" id="174587"/>
    <lineage>
        <taxon>Bacteria</taxon>
        <taxon>Bacillati</taxon>
        <taxon>Bacillota</taxon>
        <taxon>Bacilli</taxon>
        <taxon>Lactobacillales</taxon>
        <taxon>Carnobacteriaceae</taxon>
        <taxon>Carnobacterium</taxon>
    </lineage>
</organism>
<evidence type="ECO:0000313" key="3">
    <source>
        <dbReference type="EMBL" id="SDQ36355.1"/>
    </source>
</evidence>
<evidence type="ECO:0000256" key="1">
    <source>
        <dbReference type="ARBA" id="ARBA00008645"/>
    </source>
</evidence>
<dbReference type="PRINTS" id="PR00111">
    <property type="entry name" value="ABHYDROLASE"/>
</dbReference>
<dbReference type="PANTHER" id="PTHR43039">
    <property type="entry name" value="ESTERASE-RELATED"/>
    <property type="match status" value="1"/>
</dbReference>
<feature type="domain" description="AB hydrolase-1" evidence="2">
    <location>
        <begin position="22"/>
        <end position="256"/>
    </location>
</feature>
<dbReference type="RefSeq" id="WP_089977608.1">
    <property type="nucleotide sequence ID" value="NZ_CP084916.1"/>
</dbReference>
<accession>A0A1H1A9E9</accession>
<dbReference type="Gene3D" id="3.40.50.1820">
    <property type="entry name" value="alpha/beta hydrolase"/>
    <property type="match status" value="1"/>
</dbReference>